<evidence type="ECO:0000313" key="1">
    <source>
        <dbReference type="EMBL" id="QGT99882.1"/>
    </source>
</evidence>
<proteinExistence type="predicted"/>
<protein>
    <submittedName>
        <fullName evidence="1">Uncharacterized protein</fullName>
    </submittedName>
</protein>
<evidence type="ECO:0000313" key="2">
    <source>
        <dbReference type="Proteomes" id="UP000426444"/>
    </source>
</evidence>
<sequence>MSYTRNLVILTVTLILLLGILALIMPQSNSVNSSNGNSYINIITETITDNNKLKFSEEKTLSILNFYLGDHLDTDDELNISVSNVDISSDIIELTFLIRNENRWITIPWYITTNISPCCNEGIMQFKIKNAKIGYLPVPHKIIDYVINKLSFSNFEYITVKNNIVYLDTTNFPFTVKDIMLDEKNIIILLDANKIILLNPIKELLDQGDINSIIRDLIIPEAKAFAIDVAEMFVLSDTEITYNDVHNLYSRFMELSLPAQLELINTTYKYIDEDDINLLLDLYNDYL</sequence>
<dbReference type="KEGG" id="salq:SYNTR_1289"/>
<accession>A0A6I6DG53</accession>
<dbReference type="Proteomes" id="UP000426444">
    <property type="component" value="Chromosome"/>
</dbReference>
<organism evidence="1 2">
    <name type="scientific">Candidatus Syntrophocurvum alkaliphilum</name>
    <dbReference type="NCBI Taxonomy" id="2293317"/>
    <lineage>
        <taxon>Bacteria</taxon>
        <taxon>Bacillati</taxon>
        <taxon>Bacillota</taxon>
        <taxon>Clostridia</taxon>
        <taxon>Eubacteriales</taxon>
        <taxon>Syntrophomonadaceae</taxon>
        <taxon>Candidatus Syntrophocurvum</taxon>
    </lineage>
</organism>
<dbReference type="RefSeq" id="WP_156203731.1">
    <property type="nucleotide sequence ID" value="NZ_CP046457.1"/>
</dbReference>
<keyword evidence="2" id="KW-1185">Reference proteome</keyword>
<name>A0A6I6DG53_9FIRM</name>
<dbReference type="EMBL" id="CP046457">
    <property type="protein sequence ID" value="QGT99882.1"/>
    <property type="molecule type" value="Genomic_DNA"/>
</dbReference>
<gene>
    <name evidence="1" type="ORF">SYNTR_1289</name>
</gene>
<dbReference type="AlphaFoldDB" id="A0A6I6DG53"/>
<reference evidence="2" key="1">
    <citation type="journal article" date="2019" name="Microbiology">
        <title>Complete Genome Sequence of an Uncultured Bacterium of the Candidate Phylum Bipolaricaulota.</title>
        <authorList>
            <person name="Kadnikov V.V."/>
            <person name="Mardanov A.V."/>
            <person name="Beletsky A.V."/>
            <person name="Frank Y.A."/>
            <person name="Karnachuk O.V."/>
            <person name="Ravin N.V."/>
        </authorList>
    </citation>
    <scope>NUCLEOTIDE SEQUENCE [LARGE SCALE GENOMIC DNA]</scope>
</reference>